<sequence length="102" mass="11026">MTIDIAPQARTKIATLVKRDLDGFRGEAHLYHVTDGVHEGYVVVSGVVAFDTGPETYIFPADEHGNVVSWGELAGSFKGDIDHERALRDAGFTISLGELRAA</sequence>
<gene>
    <name evidence="1" type="primary">62</name>
    <name evidence="1" type="ORF">SEA_IAMGROOT_62</name>
</gene>
<evidence type="ECO:0000313" key="2">
    <source>
        <dbReference type="Proteomes" id="UP000317085"/>
    </source>
</evidence>
<protein>
    <submittedName>
        <fullName evidence="1">Uncharacterized protein</fullName>
    </submittedName>
</protein>
<proteinExistence type="predicted"/>
<evidence type="ECO:0000313" key="1">
    <source>
        <dbReference type="EMBL" id="QDF14235.1"/>
    </source>
</evidence>
<dbReference type="EMBL" id="MK880124">
    <property type="protein sequence ID" value="QDF14235.1"/>
    <property type="molecule type" value="Genomic_DNA"/>
</dbReference>
<organism evidence="1 2">
    <name type="scientific">Microbacterium phage IAmGroot</name>
    <dbReference type="NCBI Taxonomy" id="2588486"/>
    <lineage>
        <taxon>Viruses</taxon>
        <taxon>Duplodnaviria</taxon>
        <taxon>Heunggongvirae</taxon>
        <taxon>Uroviricota</taxon>
        <taxon>Caudoviricetes</taxon>
        <taxon>Casidaviridae</taxon>
        <taxon>Gardenstatevirus</taxon>
        <taxon>Gardenstatevirus iamgroot</taxon>
    </lineage>
</organism>
<accession>A0A4Y6E740</accession>
<name>A0A4Y6E740_9CAUD</name>
<keyword evidence="2" id="KW-1185">Reference proteome</keyword>
<reference evidence="2" key="1">
    <citation type="submission" date="2019-05" db="EMBL/GenBank/DDBJ databases">
        <authorList>
            <person name="Matney K."/>
            <person name="Lacafta O."/>
            <person name="Ahmed J."/>
            <person name="Anderson S."/>
            <person name="Assadpour T."/>
            <person name="Espinosa K."/>
            <person name="Gadsden T."/>
            <person name="Graham A."/>
            <person name="Hajjar W."/>
            <person name="Howard T."/>
            <person name="Matsen K."/>
            <person name="Osu J."/>
            <person name="Rup E."/>
            <person name="Sang H."/>
            <person name="Wadi S."/>
            <person name="McNeal J."/>
            <person name="Temple L."/>
        </authorList>
    </citation>
    <scope>NUCLEOTIDE SEQUENCE [LARGE SCALE GENOMIC DNA]</scope>
</reference>
<dbReference type="Proteomes" id="UP000317085">
    <property type="component" value="Segment"/>
</dbReference>